<dbReference type="InterPro" id="IPR004839">
    <property type="entry name" value="Aminotransferase_I/II_large"/>
</dbReference>
<evidence type="ECO:0000313" key="6">
    <source>
        <dbReference type="EMBL" id="QHU07699.1"/>
    </source>
</evidence>
<evidence type="ECO:0000256" key="1">
    <source>
        <dbReference type="ARBA" id="ARBA00001933"/>
    </source>
</evidence>
<evidence type="ECO:0000256" key="2">
    <source>
        <dbReference type="ARBA" id="ARBA00022576"/>
    </source>
</evidence>
<dbReference type="AlphaFoldDB" id="A0A6C0JQ58"/>
<name>A0A6C0JQ58_9ZZZZ</name>
<dbReference type="PANTHER" id="PTHR42885:SF2">
    <property type="entry name" value="HISTIDINOL-PHOSPHATE AMINOTRANSFERASE"/>
    <property type="match status" value="1"/>
</dbReference>
<dbReference type="PANTHER" id="PTHR42885">
    <property type="entry name" value="HISTIDINOL-PHOSPHATE AMINOTRANSFERASE-RELATED"/>
    <property type="match status" value="1"/>
</dbReference>
<dbReference type="InterPro" id="IPR015424">
    <property type="entry name" value="PyrdxlP-dep_Trfase"/>
</dbReference>
<accession>A0A6C0JQ58</accession>
<proteinExistence type="predicted"/>
<dbReference type="Gene3D" id="3.40.640.10">
    <property type="entry name" value="Type I PLP-dependent aspartate aminotransferase-like (Major domain)"/>
    <property type="match status" value="1"/>
</dbReference>
<keyword evidence="2" id="KW-0032">Aminotransferase</keyword>
<dbReference type="Pfam" id="PF00155">
    <property type="entry name" value="Aminotran_1_2"/>
    <property type="match status" value="1"/>
</dbReference>
<evidence type="ECO:0000259" key="5">
    <source>
        <dbReference type="Pfam" id="PF00155"/>
    </source>
</evidence>
<dbReference type="GO" id="GO:0030170">
    <property type="term" value="F:pyridoxal phosphate binding"/>
    <property type="evidence" value="ECO:0007669"/>
    <property type="project" value="InterPro"/>
</dbReference>
<organism evidence="6">
    <name type="scientific">viral metagenome</name>
    <dbReference type="NCBI Taxonomy" id="1070528"/>
    <lineage>
        <taxon>unclassified sequences</taxon>
        <taxon>metagenomes</taxon>
        <taxon>organismal metagenomes</taxon>
    </lineage>
</organism>
<dbReference type="InterPro" id="IPR015421">
    <property type="entry name" value="PyrdxlP-dep_Trfase_major"/>
</dbReference>
<comment type="cofactor">
    <cofactor evidence="1">
        <name>pyridoxal 5'-phosphate</name>
        <dbReference type="ChEBI" id="CHEBI:597326"/>
    </cofactor>
</comment>
<protein>
    <recommendedName>
        <fullName evidence="5">Aminotransferase class I/classII large domain-containing protein</fullName>
    </recommendedName>
</protein>
<dbReference type="GO" id="GO:0008483">
    <property type="term" value="F:transaminase activity"/>
    <property type="evidence" value="ECO:0007669"/>
    <property type="project" value="UniProtKB-KW"/>
</dbReference>
<dbReference type="EMBL" id="MN740685">
    <property type="protein sequence ID" value="QHU07699.1"/>
    <property type="molecule type" value="Genomic_DNA"/>
</dbReference>
<evidence type="ECO:0000256" key="3">
    <source>
        <dbReference type="ARBA" id="ARBA00022679"/>
    </source>
</evidence>
<reference evidence="6" key="1">
    <citation type="journal article" date="2020" name="Nature">
        <title>Giant virus diversity and host interactions through global metagenomics.</title>
        <authorList>
            <person name="Schulz F."/>
            <person name="Roux S."/>
            <person name="Paez-Espino D."/>
            <person name="Jungbluth S."/>
            <person name="Walsh D.A."/>
            <person name="Denef V.J."/>
            <person name="McMahon K.D."/>
            <person name="Konstantinidis K.T."/>
            <person name="Eloe-Fadrosh E.A."/>
            <person name="Kyrpides N.C."/>
            <person name="Woyke T."/>
        </authorList>
    </citation>
    <scope>NUCLEOTIDE SEQUENCE</scope>
    <source>
        <strain evidence="6">GVMAG-S-1041349-163</strain>
    </source>
</reference>
<evidence type="ECO:0000256" key="4">
    <source>
        <dbReference type="ARBA" id="ARBA00022898"/>
    </source>
</evidence>
<keyword evidence="3" id="KW-0808">Transferase</keyword>
<sequence>METYIDRKSNNVKKLEIKEYVDFYKIVNEIKNPYSFCYICLPNNPLGYCFTVDQIELLLNLNKRCLFIIDEAYYEYSPKHSLTSLIKNYKNIVITRTFSKAFGLILYLQILKCFITTTI</sequence>
<dbReference type="SUPFAM" id="SSF53383">
    <property type="entry name" value="PLP-dependent transferases"/>
    <property type="match status" value="1"/>
</dbReference>
<keyword evidence="4" id="KW-0663">Pyridoxal phosphate</keyword>
<feature type="domain" description="Aminotransferase class I/classII large" evidence="5">
    <location>
        <begin position="21"/>
        <end position="104"/>
    </location>
</feature>